<protein>
    <submittedName>
        <fullName evidence="7">G2/mitotic-specific cyclin-A</fullName>
    </submittedName>
</protein>
<accession>A0A4Y2PZM9</accession>
<dbReference type="CDD" id="cd20537">
    <property type="entry name" value="CYCLIN_CCNO-like_rpt2"/>
    <property type="match status" value="1"/>
</dbReference>
<evidence type="ECO:0000256" key="3">
    <source>
        <dbReference type="ARBA" id="ARBA00023306"/>
    </source>
</evidence>
<keyword evidence="2 4" id="KW-0195">Cyclin</keyword>
<dbReference type="AlphaFoldDB" id="A0A4Y2PZM9"/>
<keyword evidence="1" id="KW-0132">Cell division</keyword>
<dbReference type="InterPro" id="IPR006671">
    <property type="entry name" value="Cyclin_N"/>
</dbReference>
<dbReference type="Gene3D" id="1.10.472.10">
    <property type="entry name" value="Cyclin-like"/>
    <property type="match status" value="2"/>
</dbReference>
<evidence type="ECO:0000313" key="7">
    <source>
        <dbReference type="EMBL" id="GBN56060.1"/>
    </source>
</evidence>
<dbReference type="InterPro" id="IPR013763">
    <property type="entry name" value="Cyclin-like_dom"/>
</dbReference>
<feature type="domain" description="Cyclin-like" evidence="5">
    <location>
        <begin position="255"/>
        <end position="344"/>
    </location>
</feature>
<organism evidence="7 8">
    <name type="scientific">Araneus ventricosus</name>
    <name type="common">Orbweaver spider</name>
    <name type="synonym">Epeira ventricosa</name>
    <dbReference type="NCBI Taxonomy" id="182803"/>
    <lineage>
        <taxon>Eukaryota</taxon>
        <taxon>Metazoa</taxon>
        <taxon>Ecdysozoa</taxon>
        <taxon>Arthropoda</taxon>
        <taxon>Chelicerata</taxon>
        <taxon>Arachnida</taxon>
        <taxon>Araneae</taxon>
        <taxon>Araneomorphae</taxon>
        <taxon>Entelegynae</taxon>
        <taxon>Araneoidea</taxon>
        <taxon>Araneidae</taxon>
        <taxon>Araneus</taxon>
    </lineage>
</organism>
<name>A0A4Y2PZM9_ARAVE</name>
<evidence type="ECO:0000256" key="2">
    <source>
        <dbReference type="ARBA" id="ARBA00023127"/>
    </source>
</evidence>
<dbReference type="Pfam" id="PF02984">
    <property type="entry name" value="Cyclin_C"/>
    <property type="match status" value="1"/>
</dbReference>
<dbReference type="Proteomes" id="UP000499080">
    <property type="component" value="Unassembled WGS sequence"/>
</dbReference>
<dbReference type="OrthoDB" id="6437110at2759"/>
<feature type="domain" description="Cyclin C-terminal" evidence="6">
    <location>
        <begin position="251"/>
        <end position="367"/>
    </location>
</feature>
<dbReference type="SMART" id="SM01332">
    <property type="entry name" value="Cyclin_C"/>
    <property type="match status" value="1"/>
</dbReference>
<feature type="domain" description="Cyclin-like" evidence="5">
    <location>
        <begin position="156"/>
        <end position="242"/>
    </location>
</feature>
<dbReference type="GO" id="GO:0000278">
    <property type="term" value="P:mitotic cell cycle"/>
    <property type="evidence" value="ECO:0007669"/>
    <property type="project" value="UniProtKB-ARBA"/>
</dbReference>
<proteinExistence type="inferred from homology"/>
<comment type="caution">
    <text evidence="7">The sequence shown here is derived from an EMBL/GenBank/DDBJ whole genome shotgun (WGS) entry which is preliminary data.</text>
</comment>
<evidence type="ECO:0000259" key="6">
    <source>
        <dbReference type="SMART" id="SM01332"/>
    </source>
</evidence>
<dbReference type="EMBL" id="BGPR01012437">
    <property type="protein sequence ID" value="GBN56060.1"/>
    <property type="molecule type" value="Genomic_DNA"/>
</dbReference>
<dbReference type="SUPFAM" id="SSF47954">
    <property type="entry name" value="Cyclin-like"/>
    <property type="match status" value="2"/>
</dbReference>
<dbReference type="PANTHER" id="PTHR10177">
    <property type="entry name" value="CYCLINS"/>
    <property type="match status" value="1"/>
</dbReference>
<keyword evidence="3" id="KW-0131">Cell cycle</keyword>
<dbReference type="GO" id="GO:0051301">
    <property type="term" value="P:cell division"/>
    <property type="evidence" value="ECO:0007669"/>
    <property type="project" value="UniProtKB-KW"/>
</dbReference>
<gene>
    <name evidence="7" type="primary">CycA</name>
    <name evidence="7" type="ORF">AVEN_240745_1</name>
</gene>
<evidence type="ECO:0000256" key="1">
    <source>
        <dbReference type="ARBA" id="ARBA00022618"/>
    </source>
</evidence>
<sequence length="373" mass="44014">MSLRCYNTAKDDTWYFDLPFESDSDQVVGYRRPFTNLLNRITLDERHPIHLLEQREKIEAIADQENVEPWKKREKDVPFCQNGCKIECEKRERKTVKPAFYDEVQSNFTEEDTKFCSDPELLDSIYSHMKEKENKNGLLFRRSGKINTELRSSIVDYLIYTSEKFKLDTETFQLSVFYFDKFLCLEEVEVVDLPLIELCAVLLACKFEEARDMTPEMKDLIEHFPGGFCKKEILKMEQRILGALHFEMSHPTPYYFLQIFCSLCNVKREERFLAQCICDIALIYEDICFNIQPSQIAAASILLSNRLRGVKPMLHELSAFSHYEGIYLKFTANLLFSKYDKILYTKFNALKIKYGASEYKNVLYTVYPRDLYI</sequence>
<evidence type="ECO:0000313" key="8">
    <source>
        <dbReference type="Proteomes" id="UP000499080"/>
    </source>
</evidence>
<dbReference type="InterPro" id="IPR036915">
    <property type="entry name" value="Cyclin-like_sf"/>
</dbReference>
<dbReference type="InterPro" id="IPR004367">
    <property type="entry name" value="Cyclin_C-dom"/>
</dbReference>
<dbReference type="SMART" id="SM00385">
    <property type="entry name" value="CYCLIN"/>
    <property type="match status" value="2"/>
</dbReference>
<evidence type="ECO:0000259" key="5">
    <source>
        <dbReference type="SMART" id="SM00385"/>
    </source>
</evidence>
<reference evidence="7 8" key="1">
    <citation type="journal article" date="2019" name="Sci. Rep.">
        <title>Orb-weaving spider Araneus ventricosus genome elucidates the spidroin gene catalogue.</title>
        <authorList>
            <person name="Kono N."/>
            <person name="Nakamura H."/>
            <person name="Ohtoshi R."/>
            <person name="Moran D.A.P."/>
            <person name="Shinohara A."/>
            <person name="Yoshida Y."/>
            <person name="Fujiwara M."/>
            <person name="Mori M."/>
            <person name="Tomita M."/>
            <person name="Arakawa K."/>
        </authorList>
    </citation>
    <scope>NUCLEOTIDE SEQUENCE [LARGE SCALE GENOMIC DNA]</scope>
</reference>
<dbReference type="PROSITE" id="PS00292">
    <property type="entry name" value="CYCLINS"/>
    <property type="match status" value="1"/>
</dbReference>
<comment type="similarity">
    <text evidence="4">Belongs to the cyclin family.</text>
</comment>
<dbReference type="InterPro" id="IPR039361">
    <property type="entry name" value="Cyclin"/>
</dbReference>
<dbReference type="InterPro" id="IPR048258">
    <property type="entry name" value="Cyclins_cyclin-box"/>
</dbReference>
<evidence type="ECO:0000256" key="4">
    <source>
        <dbReference type="RuleBase" id="RU000383"/>
    </source>
</evidence>
<dbReference type="Pfam" id="PF00134">
    <property type="entry name" value="Cyclin_N"/>
    <property type="match status" value="1"/>
</dbReference>
<keyword evidence="8" id="KW-1185">Reference proteome</keyword>